<name>A0A8S0RTN4_OLEEU</name>
<dbReference type="SUPFAM" id="SSF48403">
    <property type="entry name" value="Ankyrin repeat"/>
    <property type="match status" value="1"/>
</dbReference>
<dbReference type="PANTHER" id="PTHR24177:SF482">
    <property type="entry name" value="PGG DOMAIN-CONTAINING PROTEIN"/>
    <property type="match status" value="1"/>
</dbReference>
<keyword evidence="1" id="KW-0472">Membrane</keyword>
<accession>A0A8S0RTN4</accession>
<evidence type="ECO:0000313" key="3">
    <source>
        <dbReference type="EMBL" id="CAA2983024.1"/>
    </source>
</evidence>
<dbReference type="AlphaFoldDB" id="A0A8S0RTN4"/>
<dbReference type="GO" id="GO:0016020">
    <property type="term" value="C:membrane"/>
    <property type="evidence" value="ECO:0007669"/>
    <property type="project" value="TreeGrafter"/>
</dbReference>
<dbReference type="EMBL" id="CACTIH010003716">
    <property type="protein sequence ID" value="CAA2983024.1"/>
    <property type="molecule type" value="Genomic_DNA"/>
</dbReference>
<comment type="caution">
    <text evidence="3">The sequence shown here is derived from an EMBL/GenBank/DDBJ whole genome shotgun (WGS) entry which is preliminary data.</text>
</comment>
<dbReference type="PANTHER" id="PTHR24177">
    <property type="entry name" value="CASKIN"/>
    <property type="match status" value="1"/>
</dbReference>
<dbReference type="InterPro" id="IPR036770">
    <property type="entry name" value="Ankyrin_rpt-contain_sf"/>
</dbReference>
<feature type="transmembrane region" description="Helical" evidence="1">
    <location>
        <begin position="566"/>
        <end position="586"/>
    </location>
</feature>
<organism evidence="3 4">
    <name type="scientific">Olea europaea subsp. europaea</name>
    <dbReference type="NCBI Taxonomy" id="158383"/>
    <lineage>
        <taxon>Eukaryota</taxon>
        <taxon>Viridiplantae</taxon>
        <taxon>Streptophyta</taxon>
        <taxon>Embryophyta</taxon>
        <taxon>Tracheophyta</taxon>
        <taxon>Spermatophyta</taxon>
        <taxon>Magnoliopsida</taxon>
        <taxon>eudicotyledons</taxon>
        <taxon>Gunneridae</taxon>
        <taxon>Pentapetalae</taxon>
        <taxon>asterids</taxon>
        <taxon>lamiids</taxon>
        <taxon>Lamiales</taxon>
        <taxon>Oleaceae</taxon>
        <taxon>Oleeae</taxon>
        <taxon>Olea</taxon>
    </lineage>
</organism>
<dbReference type="Pfam" id="PF13962">
    <property type="entry name" value="PGG"/>
    <property type="match status" value="1"/>
</dbReference>
<dbReference type="InterPro" id="IPR002110">
    <property type="entry name" value="Ankyrin_rpt"/>
</dbReference>
<sequence>MASTSQETDVRIDTDCHECNDHWKEHLYQALKDGKWEIIERIIHKHPDEAFKAKLNKNGDKLLLWALNEGKGWLIIRLVGKITSEYLAESLSETDDFGNTALHLAANVGRVKYAKKIVEAKKELLKYPNRDGFLPIQLAVRQEPANAYKMTYYLLKVSKEDETYSELRNNFSRVMHSLVTAGFYDLALDLLKYKEARKGDPIRDLELDILEKMASDPSGFKSSCRLNFWKSLIYSYSSIPSKHISRTKHSTYAVYKAKFWNALAQVPMLNIENIPALKWKHQCAPQLFESLCKIADENGHPLEKTFLLGAQNGIEEIVRTILDSYLTAIKNEGKHRTAFHVAVMYRHVNIFKMLYKKNIWNGQYLRMLDKKGKSVLDFVKEKGHQAGIESDSGVVFKMQRELQWFMKVTELVKFEKSPEKENQDLGLPEIPLVSFEKCHAKMAANDKEWMTGMATASSVAASLIATVAFSAAFQVPGGNHTSGIPNFSNDRFFKVFAISDALALFFSITSVLSFLSIYTSRYKVRDYLLALPIRVIVGLISLFFSLICLMMAFSSTLFLVFAKKNVLLLTPIIALSCIPVILYVILQLPSLITMIKSTFYSGITLF</sequence>
<reference evidence="3 4" key="1">
    <citation type="submission" date="2019-12" db="EMBL/GenBank/DDBJ databases">
        <authorList>
            <person name="Alioto T."/>
            <person name="Alioto T."/>
            <person name="Gomez Garrido J."/>
        </authorList>
    </citation>
    <scope>NUCLEOTIDE SEQUENCE [LARGE SCALE GENOMIC DNA]</scope>
</reference>
<evidence type="ECO:0000313" key="4">
    <source>
        <dbReference type="Proteomes" id="UP000594638"/>
    </source>
</evidence>
<dbReference type="Gramene" id="OE9A000185T1">
    <property type="protein sequence ID" value="OE9A000185C1"/>
    <property type="gene ID" value="OE9A000185"/>
</dbReference>
<keyword evidence="4" id="KW-1185">Reference proteome</keyword>
<evidence type="ECO:0000259" key="2">
    <source>
        <dbReference type="Pfam" id="PF13962"/>
    </source>
</evidence>
<dbReference type="InterPro" id="IPR026961">
    <property type="entry name" value="PGG_dom"/>
</dbReference>
<dbReference type="SMART" id="SM00248">
    <property type="entry name" value="ANK"/>
    <property type="match status" value="3"/>
</dbReference>
<feature type="domain" description="PGG" evidence="2">
    <location>
        <begin position="448"/>
        <end position="559"/>
    </location>
</feature>
<feature type="transmembrane region" description="Helical" evidence="1">
    <location>
        <begin position="527"/>
        <end position="560"/>
    </location>
</feature>
<gene>
    <name evidence="3" type="ORF">OLEA9_A000185</name>
</gene>
<dbReference type="OrthoDB" id="1925304at2759"/>
<protein>
    <submittedName>
        <fullName evidence="3">Ankyrin repeat-containing ITN1-like</fullName>
    </submittedName>
</protein>
<keyword evidence="1" id="KW-1133">Transmembrane helix</keyword>
<dbReference type="Proteomes" id="UP000594638">
    <property type="component" value="Unassembled WGS sequence"/>
</dbReference>
<dbReference type="Gene3D" id="1.25.40.20">
    <property type="entry name" value="Ankyrin repeat-containing domain"/>
    <property type="match status" value="2"/>
</dbReference>
<evidence type="ECO:0000256" key="1">
    <source>
        <dbReference type="SAM" id="Phobius"/>
    </source>
</evidence>
<feature type="transmembrane region" description="Helical" evidence="1">
    <location>
        <begin position="449"/>
        <end position="472"/>
    </location>
</feature>
<keyword evidence="1" id="KW-0812">Transmembrane</keyword>
<proteinExistence type="predicted"/>
<feature type="transmembrane region" description="Helical" evidence="1">
    <location>
        <begin position="492"/>
        <end position="515"/>
    </location>
</feature>